<reference evidence="6" key="1">
    <citation type="submission" date="2020-08" db="EMBL/GenBank/DDBJ databases">
        <title>Plant Genome Project.</title>
        <authorList>
            <person name="Zhang R.-G."/>
        </authorList>
    </citation>
    <scope>NUCLEOTIDE SEQUENCE</scope>
    <source>
        <strain evidence="6">WSP0</strain>
        <tissue evidence="6">Leaf</tissue>
    </source>
</reference>
<evidence type="ECO:0000256" key="2">
    <source>
        <dbReference type="ARBA" id="ARBA00022737"/>
    </source>
</evidence>
<dbReference type="InterPro" id="IPR000157">
    <property type="entry name" value="TIR_dom"/>
</dbReference>
<dbReference type="GO" id="GO:0006952">
    <property type="term" value="P:defense response"/>
    <property type="evidence" value="ECO:0007669"/>
    <property type="project" value="InterPro"/>
</dbReference>
<dbReference type="GO" id="GO:0007165">
    <property type="term" value="P:signal transduction"/>
    <property type="evidence" value="ECO:0007669"/>
    <property type="project" value="InterPro"/>
</dbReference>
<dbReference type="GO" id="GO:0043531">
    <property type="term" value="F:ADP binding"/>
    <property type="evidence" value="ECO:0007669"/>
    <property type="project" value="InterPro"/>
</dbReference>
<dbReference type="Proteomes" id="UP000823749">
    <property type="component" value="Chromosome 8"/>
</dbReference>
<dbReference type="SUPFAM" id="SSF52540">
    <property type="entry name" value="P-loop containing nucleoside triphosphate hydrolases"/>
    <property type="match status" value="1"/>
</dbReference>
<dbReference type="Gene3D" id="3.40.50.300">
    <property type="entry name" value="P-loop containing nucleotide triphosphate hydrolases"/>
    <property type="match status" value="1"/>
</dbReference>
<dbReference type="InterPro" id="IPR002182">
    <property type="entry name" value="NB-ARC"/>
</dbReference>
<feature type="domain" description="TIR" evidence="5">
    <location>
        <begin position="6"/>
        <end position="182"/>
    </location>
</feature>
<name>A0AAV6J9H9_9ERIC</name>
<dbReference type="FunFam" id="3.40.50.10140:FF:000007">
    <property type="entry name" value="Disease resistance protein (TIR-NBS-LRR class)"/>
    <property type="match status" value="1"/>
</dbReference>
<dbReference type="InterPro" id="IPR035897">
    <property type="entry name" value="Toll_tir_struct_dom_sf"/>
</dbReference>
<dbReference type="SMART" id="SM00255">
    <property type="entry name" value="TIR"/>
    <property type="match status" value="1"/>
</dbReference>
<evidence type="ECO:0000313" key="6">
    <source>
        <dbReference type="EMBL" id="KAG5535865.1"/>
    </source>
</evidence>
<organism evidence="6 7">
    <name type="scientific">Rhododendron griersonianum</name>
    <dbReference type="NCBI Taxonomy" id="479676"/>
    <lineage>
        <taxon>Eukaryota</taxon>
        <taxon>Viridiplantae</taxon>
        <taxon>Streptophyta</taxon>
        <taxon>Embryophyta</taxon>
        <taxon>Tracheophyta</taxon>
        <taxon>Spermatophyta</taxon>
        <taxon>Magnoliopsida</taxon>
        <taxon>eudicotyledons</taxon>
        <taxon>Gunneridae</taxon>
        <taxon>Pentapetalae</taxon>
        <taxon>asterids</taxon>
        <taxon>Ericales</taxon>
        <taxon>Ericaceae</taxon>
        <taxon>Ericoideae</taxon>
        <taxon>Rhodoreae</taxon>
        <taxon>Rhododendron</taxon>
    </lineage>
</organism>
<evidence type="ECO:0000256" key="4">
    <source>
        <dbReference type="SAM" id="MobiDB-lite"/>
    </source>
</evidence>
<dbReference type="GO" id="GO:0051707">
    <property type="term" value="P:response to other organism"/>
    <property type="evidence" value="ECO:0007669"/>
    <property type="project" value="UniProtKB-ARBA"/>
</dbReference>
<dbReference type="EMBL" id="JACTNZ010000008">
    <property type="protein sequence ID" value="KAG5535865.1"/>
    <property type="molecule type" value="Genomic_DNA"/>
</dbReference>
<dbReference type="PRINTS" id="PR00364">
    <property type="entry name" value="DISEASERSIST"/>
</dbReference>
<feature type="compositionally biased region" description="Low complexity" evidence="4">
    <location>
        <begin position="1093"/>
        <end position="1105"/>
    </location>
</feature>
<dbReference type="InterPro" id="IPR032675">
    <property type="entry name" value="LRR_dom_sf"/>
</dbReference>
<evidence type="ECO:0000313" key="7">
    <source>
        <dbReference type="Proteomes" id="UP000823749"/>
    </source>
</evidence>
<dbReference type="PROSITE" id="PS51450">
    <property type="entry name" value="LRR"/>
    <property type="match status" value="1"/>
</dbReference>
<comment type="caution">
    <text evidence="6">The sequence shown here is derived from an EMBL/GenBank/DDBJ whole genome shotgun (WGS) entry which is preliminary data.</text>
</comment>
<dbReference type="InterPro" id="IPR003591">
    <property type="entry name" value="Leu-rich_rpt_typical-subtyp"/>
</dbReference>
<accession>A0AAV6J9H9</accession>
<dbReference type="SMART" id="SM00369">
    <property type="entry name" value="LRR_TYP"/>
    <property type="match status" value="2"/>
</dbReference>
<gene>
    <name evidence="6" type="ORF">RHGRI_023587</name>
</gene>
<dbReference type="Pfam" id="PF00931">
    <property type="entry name" value="NB-ARC"/>
    <property type="match status" value="1"/>
</dbReference>
<dbReference type="Gene3D" id="3.80.10.10">
    <property type="entry name" value="Ribonuclease Inhibitor"/>
    <property type="match status" value="2"/>
</dbReference>
<dbReference type="PANTHER" id="PTHR11017">
    <property type="entry name" value="LEUCINE-RICH REPEAT-CONTAINING PROTEIN"/>
    <property type="match status" value="1"/>
</dbReference>
<keyword evidence="3" id="KW-0520">NAD</keyword>
<dbReference type="Pfam" id="PF01582">
    <property type="entry name" value="TIR"/>
    <property type="match status" value="1"/>
</dbReference>
<proteinExistence type="predicted"/>
<dbReference type="PANTHER" id="PTHR11017:SF305">
    <property type="entry name" value="TMV RESISTANCE PROTEIN N-LIKE"/>
    <property type="match status" value="1"/>
</dbReference>
<feature type="region of interest" description="Disordered" evidence="4">
    <location>
        <begin position="1061"/>
        <end position="1175"/>
    </location>
</feature>
<dbReference type="SUPFAM" id="SSF52200">
    <property type="entry name" value="Toll/Interleukin receptor TIR domain"/>
    <property type="match status" value="1"/>
</dbReference>
<protein>
    <recommendedName>
        <fullName evidence="5">TIR domain-containing protein</fullName>
    </recommendedName>
</protein>
<keyword evidence="7" id="KW-1185">Reference proteome</keyword>
<keyword evidence="2" id="KW-0677">Repeat</keyword>
<dbReference type="InterPro" id="IPR042197">
    <property type="entry name" value="Apaf_helical"/>
</dbReference>
<feature type="compositionally biased region" description="Low complexity" evidence="4">
    <location>
        <begin position="1115"/>
        <end position="1132"/>
    </location>
</feature>
<sequence>MAVAGYAYDVFLSFRGEDTRKTFTDHLYEALVQAGYQTFRDDDEIVPGEYIDSELQKAIEQSRISIIVFSKTYAYSRWCLDELVKILHHKKTSRHEILPVFYDVDPSDVRKQTGSFAEAFTRHEMQFRAETNERTEWTKKLEHWRAALKDVSNLAGMVLQNQFDGYEAKFIQNIVNVIRDKLNRRALNITPFLVGILPRVESINLWLRDEGMDASVITICGMGGIGKTTIAKLVYNLNRENFDGSSFLANIRERSQEPNGFVKLQKQLLSDIGKEQKLSCVDEGIIKIAQAISCKRLLLVLDDVDQVDQLHAVLGMRRLFSPGSKIIVTTRHERLLNPREVHKVHQVSPLNNEDSLELFSLHAFGQAHPIDDFLEYAMRVVHYCRGLPLALQVLGSSLSRRSLNIWESALKKLEAIPDGQILRILMISYDWNRHRSLGARLWRDNDSFKVLREKSGSPILLKGTSKIEGLILDMHMVEEDKPSTTRSSIDHGKSNKYGGTLGKTFLSDLGNSIKQRVFNRFSRHPENTSLRNSSTSKLLEIDAFSDMDKLKLLQLNYVQISGPFIKFPNKLRWLCWHGFPLRTIPSGFPLGSLVTLDLQYSNLKRVWKGTKFCKTLKILDLSHSQELTKTPDFSGVPNLEGLILEDCINLVEIHESIEKLEGLILLNLKDCKNLKKLPRNICMLKSLETLIISGCSNLDWWPTEGQKMVSSKVHHTYGIRVKQSLTEEVEPWQGIMRSWVSKPQKIPDVPSFQLPRSLVKLSLADCNLLNDDFQLDFSNLPLLQSLDLSANQIHSLPEGVKDLIGLRTLVVDSCKRLTSLTRIANVKPMKLSVRGCTSLQKVSYQPTMSSLSINIKDCGKLVEVEGHFKLETMTAADVESLKAWGFSNIEAVVTYLSAIIIGKRLPFQKLYGGGVYSYFLPGNEIPSGFSIKTKGSSLSFLVPSLPHYKIRGFVVCCVYTTWKNKFFLSDLIDPLITSIDNQTKHLKFAHCPVSIAIPKANEDMIWISHWNSRDPLDGGDEVVVSVKTLVDHKGEKQSEFEVKEVGILLLYEYQEEMASHETFNSEDMVPGECRSTITTENPPPPSHHHLLHRVSLPPSTHSSPSASPPPPPPSTTNLGCTTTGTTQPITSGPSPPSPTATVRLHHRAPPLCISTESPHLRDTTTCRFTNEPPPP</sequence>
<dbReference type="InterPro" id="IPR027417">
    <property type="entry name" value="P-loop_NTPase"/>
</dbReference>
<evidence type="ECO:0000259" key="5">
    <source>
        <dbReference type="PROSITE" id="PS50104"/>
    </source>
</evidence>
<dbReference type="InterPro" id="IPR001611">
    <property type="entry name" value="Leu-rich_rpt"/>
</dbReference>
<evidence type="ECO:0000256" key="3">
    <source>
        <dbReference type="ARBA" id="ARBA00023027"/>
    </source>
</evidence>
<dbReference type="InterPro" id="IPR044974">
    <property type="entry name" value="Disease_R_plants"/>
</dbReference>
<keyword evidence="1" id="KW-0433">Leucine-rich repeat</keyword>
<evidence type="ECO:0000256" key="1">
    <source>
        <dbReference type="ARBA" id="ARBA00022614"/>
    </source>
</evidence>
<dbReference type="SUPFAM" id="SSF52058">
    <property type="entry name" value="L domain-like"/>
    <property type="match status" value="1"/>
</dbReference>
<dbReference type="PROSITE" id="PS50104">
    <property type="entry name" value="TIR"/>
    <property type="match status" value="1"/>
</dbReference>
<dbReference type="Gene3D" id="3.40.50.10140">
    <property type="entry name" value="Toll/interleukin-1 receptor homology (TIR) domain"/>
    <property type="match status" value="1"/>
</dbReference>
<dbReference type="Gene3D" id="1.10.8.430">
    <property type="entry name" value="Helical domain of apoptotic protease-activating factors"/>
    <property type="match status" value="1"/>
</dbReference>
<dbReference type="AlphaFoldDB" id="A0AAV6J9H9"/>